<feature type="domain" description="Thiamine pyrophosphate enzyme TPP-binding" evidence="6">
    <location>
        <begin position="394"/>
        <end position="540"/>
    </location>
</feature>
<dbReference type="InterPro" id="IPR047210">
    <property type="entry name" value="TPP_PYR_POXB-like"/>
</dbReference>
<dbReference type="Pfam" id="PF02776">
    <property type="entry name" value="TPP_enzyme_N"/>
    <property type="match status" value="1"/>
</dbReference>
<evidence type="ECO:0000259" key="5">
    <source>
        <dbReference type="Pfam" id="PF00205"/>
    </source>
</evidence>
<proteinExistence type="inferred from homology"/>
<feature type="region of interest" description="Disordered" evidence="4">
    <location>
        <begin position="171"/>
        <end position="196"/>
    </location>
</feature>
<dbReference type="InterPro" id="IPR047211">
    <property type="entry name" value="POXB-like"/>
</dbReference>
<dbReference type="InterPro" id="IPR029035">
    <property type="entry name" value="DHS-like_NAD/FAD-binding_dom"/>
</dbReference>
<dbReference type="GO" id="GO:0019752">
    <property type="term" value="P:carboxylic acid metabolic process"/>
    <property type="evidence" value="ECO:0007669"/>
    <property type="project" value="UniProtKB-ARBA"/>
</dbReference>
<accession>A0A7Y6TX16</accession>
<evidence type="ECO:0000313" key="9">
    <source>
        <dbReference type="Proteomes" id="UP000529637"/>
    </source>
</evidence>
<dbReference type="CDD" id="cd02014">
    <property type="entry name" value="TPP_POX"/>
    <property type="match status" value="1"/>
</dbReference>
<protein>
    <submittedName>
        <fullName evidence="8">Pyruvate oxidase</fullName>
    </submittedName>
</protein>
<dbReference type="SUPFAM" id="SSF52518">
    <property type="entry name" value="Thiamin diphosphate-binding fold (THDP-binding)"/>
    <property type="match status" value="2"/>
</dbReference>
<dbReference type="InterPro" id="IPR012001">
    <property type="entry name" value="Thiamin_PyroP_enz_TPP-bd_dom"/>
</dbReference>
<dbReference type="AlphaFoldDB" id="A0A7Y6TX16"/>
<feature type="domain" description="Thiamine pyrophosphate enzyme central" evidence="5">
    <location>
        <begin position="204"/>
        <end position="334"/>
    </location>
</feature>
<dbReference type="Pfam" id="PF00205">
    <property type="entry name" value="TPP_enzyme_M"/>
    <property type="match status" value="1"/>
</dbReference>
<keyword evidence="2 3" id="KW-0786">Thiamine pyrophosphate</keyword>
<evidence type="ECO:0000256" key="4">
    <source>
        <dbReference type="SAM" id="MobiDB-lite"/>
    </source>
</evidence>
<gene>
    <name evidence="8" type="ORF">HQN59_12690</name>
</gene>
<dbReference type="InterPro" id="IPR011766">
    <property type="entry name" value="TPP_enzyme_TPP-bd"/>
</dbReference>
<dbReference type="InterPro" id="IPR012000">
    <property type="entry name" value="Thiamin_PyroP_enz_cen_dom"/>
</dbReference>
<evidence type="ECO:0000256" key="1">
    <source>
        <dbReference type="ARBA" id="ARBA00007812"/>
    </source>
</evidence>
<dbReference type="CDD" id="cd07039">
    <property type="entry name" value="TPP_PYR_POX"/>
    <property type="match status" value="1"/>
</dbReference>
<name>A0A7Y6TX16_9BURK</name>
<dbReference type="InterPro" id="IPR047212">
    <property type="entry name" value="TPP_POXB-like"/>
</dbReference>
<dbReference type="InterPro" id="IPR029061">
    <property type="entry name" value="THDP-binding"/>
</dbReference>
<feature type="domain" description="Thiamine pyrophosphate enzyme N-terminal TPP-binding" evidence="7">
    <location>
        <begin position="9"/>
        <end position="122"/>
    </location>
</feature>
<dbReference type="GO" id="GO:0030976">
    <property type="term" value="F:thiamine pyrophosphate binding"/>
    <property type="evidence" value="ECO:0007669"/>
    <property type="project" value="InterPro"/>
</dbReference>
<dbReference type="Proteomes" id="UP000529637">
    <property type="component" value="Unassembled WGS sequence"/>
</dbReference>
<dbReference type="SUPFAM" id="SSF52467">
    <property type="entry name" value="DHS-like NAD/FAD-binding domain"/>
    <property type="match status" value="1"/>
</dbReference>
<dbReference type="PANTHER" id="PTHR42981">
    <property type="entry name" value="PYRUVATE DEHYDROGENASE [UBIQUINONE]"/>
    <property type="match status" value="1"/>
</dbReference>
<dbReference type="GO" id="GO:0003824">
    <property type="term" value="F:catalytic activity"/>
    <property type="evidence" value="ECO:0007669"/>
    <property type="project" value="InterPro"/>
</dbReference>
<keyword evidence="8" id="KW-0670">Pyruvate</keyword>
<sequence>MSDTPESRNGADVLVDALIAWGIDRVFGMPGDGINGVMEAIRTRSDRIRFVQVRHEEAAAFMACAHAKWTGRLGCCLATTGPGGVHLLNGLYDAKFDHAPVLAITGLPYHDLVGTFTQQDVDLPRLFADVAEYSARIMSPAHVENVVALACRTALARRGVAHLSIPVDVQEEPVEDAEPSSRNVAHHASFTPTDERRLPTEADLDAAAERLNRASRVAILAGQGALGARDELVAVAEALGAPVVKALLGKALLPDDHPLTTGGIGLLGTRPSQEAFERCDALLIVGSTFPYIEYYPKPEQATGVQIDRDPTRIGLRFPVEVGLVGDARGTLAALLPRLARKNDRSFLEEAQRATQAWRQLLRDAVERPGAPMKPGRIARDLGDRLAADAMVAWDSGHNTGILARYCDARADQQFAGSGLLASMACALPYAIAAQLAFPSRQVVAWGGDGGIAMLIAELATVVRYRLPIKIVVVRNDSLGQIKWEQMMFLGNVETECALQPIDFVKVAEGFGIRAWRVERPEDCGPVLDAALAHDGPALIEAVIDPDEPLLPPKRMEKYARNLQKALAAGTPNHEAIAKALAEEPLRSMLEE</sequence>
<comment type="similarity">
    <text evidence="1 3">Belongs to the TPP enzyme family.</text>
</comment>
<dbReference type="GO" id="GO:0000287">
    <property type="term" value="F:magnesium ion binding"/>
    <property type="evidence" value="ECO:0007669"/>
    <property type="project" value="InterPro"/>
</dbReference>
<comment type="caution">
    <text evidence="8">The sequence shown here is derived from an EMBL/GenBank/DDBJ whole genome shotgun (WGS) entry which is preliminary data.</text>
</comment>
<dbReference type="Pfam" id="PF02775">
    <property type="entry name" value="TPP_enzyme_C"/>
    <property type="match status" value="1"/>
</dbReference>
<evidence type="ECO:0000256" key="2">
    <source>
        <dbReference type="ARBA" id="ARBA00023052"/>
    </source>
</evidence>
<evidence type="ECO:0000259" key="7">
    <source>
        <dbReference type="Pfam" id="PF02776"/>
    </source>
</evidence>
<evidence type="ECO:0000256" key="3">
    <source>
        <dbReference type="RuleBase" id="RU362132"/>
    </source>
</evidence>
<organism evidence="8 9">
    <name type="scientific">Piscinibacter koreensis</name>
    <dbReference type="NCBI Taxonomy" id="2742824"/>
    <lineage>
        <taxon>Bacteria</taxon>
        <taxon>Pseudomonadati</taxon>
        <taxon>Pseudomonadota</taxon>
        <taxon>Betaproteobacteria</taxon>
        <taxon>Burkholderiales</taxon>
        <taxon>Sphaerotilaceae</taxon>
        <taxon>Piscinibacter</taxon>
    </lineage>
</organism>
<dbReference type="RefSeq" id="WP_176069464.1">
    <property type="nucleotide sequence ID" value="NZ_JABWMJ010000005.1"/>
</dbReference>
<dbReference type="Gene3D" id="3.40.50.970">
    <property type="match status" value="2"/>
</dbReference>
<evidence type="ECO:0000259" key="6">
    <source>
        <dbReference type="Pfam" id="PF02775"/>
    </source>
</evidence>
<reference evidence="8 9" key="1">
    <citation type="submission" date="2020-06" db="EMBL/GenBank/DDBJ databases">
        <title>Schlegella sp. ID0723 isolated from air conditioner.</title>
        <authorList>
            <person name="Kim D.Y."/>
            <person name="Kim D.-U."/>
        </authorList>
    </citation>
    <scope>NUCLEOTIDE SEQUENCE [LARGE SCALE GENOMIC DNA]</scope>
    <source>
        <strain evidence="8 9">ID0723</strain>
    </source>
</reference>
<dbReference type="PANTHER" id="PTHR42981:SF2">
    <property type="entry name" value="PYRUVATE DEHYDROGENASE [UBIQUINONE]"/>
    <property type="match status" value="1"/>
</dbReference>
<dbReference type="EMBL" id="JABWMJ010000005">
    <property type="protein sequence ID" value="NUZ06620.1"/>
    <property type="molecule type" value="Genomic_DNA"/>
</dbReference>
<evidence type="ECO:0000313" key="8">
    <source>
        <dbReference type="EMBL" id="NUZ06620.1"/>
    </source>
</evidence>
<keyword evidence="9" id="KW-1185">Reference proteome</keyword>
<dbReference type="Gene3D" id="3.40.50.1220">
    <property type="entry name" value="TPP-binding domain"/>
    <property type="match status" value="1"/>
</dbReference>